<evidence type="ECO:0008006" key="3">
    <source>
        <dbReference type="Google" id="ProtNLM"/>
    </source>
</evidence>
<feature type="transmembrane region" description="Helical" evidence="1">
    <location>
        <begin position="264"/>
        <end position="280"/>
    </location>
</feature>
<feature type="transmembrane region" description="Helical" evidence="1">
    <location>
        <begin position="287"/>
        <end position="311"/>
    </location>
</feature>
<name>A0A7V2T1Q1_LEUMU</name>
<accession>A0A7V2T1Q1</accession>
<proteinExistence type="predicted"/>
<feature type="non-terminal residue" evidence="2">
    <location>
        <position position="349"/>
    </location>
</feature>
<feature type="transmembrane region" description="Helical" evidence="1">
    <location>
        <begin position="180"/>
        <end position="196"/>
    </location>
</feature>
<feature type="transmembrane region" description="Helical" evidence="1">
    <location>
        <begin position="317"/>
        <end position="339"/>
    </location>
</feature>
<feature type="transmembrane region" description="Helical" evidence="1">
    <location>
        <begin position="39"/>
        <end position="62"/>
    </location>
</feature>
<keyword evidence="1" id="KW-0472">Membrane</keyword>
<feature type="transmembrane region" description="Helical" evidence="1">
    <location>
        <begin position="133"/>
        <end position="151"/>
    </location>
</feature>
<feature type="transmembrane region" description="Helical" evidence="1">
    <location>
        <begin position="107"/>
        <end position="127"/>
    </location>
</feature>
<feature type="transmembrane region" description="Helical" evidence="1">
    <location>
        <begin position="203"/>
        <end position="229"/>
    </location>
</feature>
<sequence length="349" mass="39320">MTKTLTKIISSVSILGVIIILFWVLWFSQYGFEFTDEGYYLAWISNPFIYSTSITQFGFIYHPLYNLLNGDISGLRQANIVITYTLAWILCYLYLKKLFPKQLLKNHSRYILSASFAIASLIDLYYWLPTPNYNTLAFQSLLIVATALLLIDKKQSKSDLLGWFLLGVGGWLAFMAKPTTAAMLGVVSLLYLLLSGKLRIKSLLVSLSVAISLLIVSGFIIDGSILVFIERLRDGIKTGITLGSGHTLSQLVRLDTFTLTEKENWIFLICTSVIFLSTYLQIVKRRLWVNLGLIISSLFFLCGLVVIFNLTPSLGKVVFFGFFIWSLPLTALLLGLLIGQYQGIQSIHR</sequence>
<keyword evidence="1" id="KW-0812">Transmembrane</keyword>
<reference evidence="2" key="1">
    <citation type="journal article" date="2020" name="mSystems">
        <title>Genome- and Community-Level Interaction Insights into Carbon Utilization and Element Cycling Functions of Hydrothermarchaeota in Hydrothermal Sediment.</title>
        <authorList>
            <person name="Zhou Z."/>
            <person name="Liu Y."/>
            <person name="Xu W."/>
            <person name="Pan J."/>
            <person name="Luo Z.H."/>
            <person name="Li M."/>
        </authorList>
    </citation>
    <scope>NUCLEOTIDE SEQUENCE [LARGE SCALE GENOMIC DNA]</scope>
    <source>
        <strain evidence="2">HyVt-493</strain>
    </source>
</reference>
<dbReference type="AlphaFoldDB" id="A0A7V2T1Q1"/>
<dbReference type="Proteomes" id="UP000885750">
    <property type="component" value="Unassembled WGS sequence"/>
</dbReference>
<feature type="transmembrane region" description="Helical" evidence="1">
    <location>
        <begin position="6"/>
        <end position="27"/>
    </location>
</feature>
<organism evidence="2">
    <name type="scientific">Leucothrix mucor</name>
    <dbReference type="NCBI Taxonomy" id="45248"/>
    <lineage>
        <taxon>Bacteria</taxon>
        <taxon>Pseudomonadati</taxon>
        <taxon>Pseudomonadota</taxon>
        <taxon>Gammaproteobacteria</taxon>
        <taxon>Thiotrichales</taxon>
        <taxon>Thiotrichaceae</taxon>
        <taxon>Leucothrix</taxon>
    </lineage>
</organism>
<protein>
    <recommendedName>
        <fullName evidence="3">Glycosyltransferase RgtA/B/C/D-like domain-containing protein</fullName>
    </recommendedName>
</protein>
<evidence type="ECO:0000313" key="2">
    <source>
        <dbReference type="EMBL" id="HFC91753.1"/>
    </source>
</evidence>
<comment type="caution">
    <text evidence="2">The sequence shown here is derived from an EMBL/GenBank/DDBJ whole genome shotgun (WGS) entry which is preliminary data.</text>
</comment>
<dbReference type="EMBL" id="DRMS01000123">
    <property type="protein sequence ID" value="HFC91753.1"/>
    <property type="molecule type" value="Genomic_DNA"/>
</dbReference>
<keyword evidence="1" id="KW-1133">Transmembrane helix</keyword>
<feature type="transmembrane region" description="Helical" evidence="1">
    <location>
        <begin position="74"/>
        <end position="95"/>
    </location>
</feature>
<evidence type="ECO:0000256" key="1">
    <source>
        <dbReference type="SAM" id="Phobius"/>
    </source>
</evidence>
<gene>
    <name evidence="2" type="ORF">ENJ51_02955</name>
</gene>